<reference evidence="2" key="1">
    <citation type="submission" date="2018-05" db="EMBL/GenBank/DDBJ databases">
        <authorList>
            <person name="Lanie J.A."/>
            <person name="Ng W.-L."/>
            <person name="Kazmierczak K.M."/>
            <person name="Andrzejewski T.M."/>
            <person name="Davidsen T.M."/>
            <person name="Wayne K.J."/>
            <person name="Tettelin H."/>
            <person name="Glass J.I."/>
            <person name="Rusch D."/>
            <person name="Podicherti R."/>
            <person name="Tsui H.-C.T."/>
            <person name="Winkler M.E."/>
        </authorList>
    </citation>
    <scope>NUCLEOTIDE SEQUENCE</scope>
</reference>
<dbReference type="InterPro" id="IPR039246">
    <property type="entry name" value="Flagellar_FlgA"/>
</dbReference>
<dbReference type="NCBIfam" id="TIGR03170">
    <property type="entry name" value="flgA_cterm"/>
    <property type="match status" value="1"/>
</dbReference>
<dbReference type="GO" id="GO:0044780">
    <property type="term" value="P:bacterial-type flagellum assembly"/>
    <property type="evidence" value="ECO:0007669"/>
    <property type="project" value="InterPro"/>
</dbReference>
<dbReference type="AlphaFoldDB" id="A0A382BYH5"/>
<protein>
    <recommendedName>
        <fullName evidence="1">Flagella basal body P-ring formation protein FlgA SAF domain-containing protein</fullName>
    </recommendedName>
</protein>
<feature type="domain" description="Flagella basal body P-ring formation protein FlgA SAF" evidence="1">
    <location>
        <begin position="196"/>
        <end position="318"/>
    </location>
</feature>
<dbReference type="InterPro" id="IPR017585">
    <property type="entry name" value="SAF_FlgA"/>
</dbReference>
<sequence length="321" mass="35664">VITRLQHPINIKWLLSGLFAVLLALGQAEAAFTLNKTCEVSGDGVYLSDLVESKKGEAAPAILVDVSPSWGTVRKYSAIELIKLINEKAQGVEVIASEPDQQTTIRRKSRSLDSDQVRELLKSELVKSPLFDRGELELELIRPWKPVLVPEGALEMRMLTKINYLTSQTSLRFQLMDGGVPFGVFSAAVKISLWKDAWVATGQIARGTLLPEAKLKKQRHDMIRVRQDLWSGNPSDGRFWFQENISPGRLIYGKAVVMKPVVRRGNLAKAIITSGSLLVSTNVKVLEDGAPGEVVRVQNVRTRKEIIGEVIDEKTIKINVF</sequence>
<dbReference type="PANTHER" id="PTHR36307:SF1">
    <property type="entry name" value="FLAGELLA BASAL BODY P-RING FORMATION PROTEIN FLGA"/>
    <property type="match status" value="1"/>
</dbReference>
<organism evidence="2">
    <name type="scientific">marine metagenome</name>
    <dbReference type="NCBI Taxonomy" id="408172"/>
    <lineage>
        <taxon>unclassified sequences</taxon>
        <taxon>metagenomes</taxon>
        <taxon>ecological metagenomes</taxon>
    </lineage>
</organism>
<dbReference type="Pfam" id="PF13144">
    <property type="entry name" value="ChapFlgA"/>
    <property type="match status" value="1"/>
</dbReference>
<dbReference type="EMBL" id="UINC01031971">
    <property type="protein sequence ID" value="SVB18858.1"/>
    <property type="molecule type" value="Genomic_DNA"/>
</dbReference>
<accession>A0A382BYH5</accession>
<feature type="non-terminal residue" evidence="2">
    <location>
        <position position="1"/>
    </location>
</feature>
<name>A0A382BYH5_9ZZZZ</name>
<evidence type="ECO:0000313" key="2">
    <source>
        <dbReference type="EMBL" id="SVB18858.1"/>
    </source>
</evidence>
<dbReference type="Gene3D" id="2.30.30.760">
    <property type="match status" value="1"/>
</dbReference>
<evidence type="ECO:0000259" key="1">
    <source>
        <dbReference type="Pfam" id="PF13144"/>
    </source>
</evidence>
<gene>
    <name evidence="2" type="ORF">METZ01_LOCUS171712</name>
</gene>
<dbReference type="PANTHER" id="PTHR36307">
    <property type="entry name" value="FLAGELLA BASAL BODY P-RING FORMATION PROTEIN FLGA"/>
    <property type="match status" value="1"/>
</dbReference>
<proteinExistence type="predicted"/>